<keyword evidence="6" id="KW-0411">Iron-sulfur</keyword>
<keyword evidence="5" id="KW-0408">Iron</keyword>
<comment type="cofactor">
    <cofactor evidence="1">
        <name>Fe cation</name>
        <dbReference type="ChEBI" id="CHEBI:24875"/>
    </cofactor>
</comment>
<dbReference type="GO" id="GO:0008203">
    <property type="term" value="P:cholesterol metabolic process"/>
    <property type="evidence" value="ECO:0007669"/>
    <property type="project" value="InterPro"/>
</dbReference>
<protein>
    <submittedName>
        <fullName evidence="8">Rieske 2Fe-2S domain-containing protein</fullName>
    </submittedName>
</protein>
<dbReference type="InterPro" id="IPR017941">
    <property type="entry name" value="Rieske_2Fe-2S"/>
</dbReference>
<dbReference type="InterPro" id="IPR036922">
    <property type="entry name" value="Rieske_2Fe-2S_sf"/>
</dbReference>
<dbReference type="Pfam" id="PF00355">
    <property type="entry name" value="Rieske"/>
    <property type="match status" value="1"/>
</dbReference>
<dbReference type="Gene3D" id="3.90.380.10">
    <property type="entry name" value="Naphthalene 1,2-dioxygenase Alpha Subunit, Chain A, domain 1"/>
    <property type="match status" value="1"/>
</dbReference>
<keyword evidence="2" id="KW-0001">2Fe-2S</keyword>
<proteinExistence type="predicted"/>
<evidence type="ECO:0000259" key="7">
    <source>
        <dbReference type="PROSITE" id="PS51296"/>
    </source>
</evidence>
<evidence type="ECO:0000313" key="8">
    <source>
        <dbReference type="EMBL" id="TXS94391.1"/>
    </source>
</evidence>
<dbReference type="OrthoDB" id="9769355at2"/>
<accession>A0A5C9A5A6</accession>
<dbReference type="Gene3D" id="2.102.10.10">
    <property type="entry name" value="Rieske [2Fe-2S] iron-sulphur domain"/>
    <property type="match status" value="1"/>
</dbReference>
<dbReference type="PROSITE" id="PS51296">
    <property type="entry name" value="RIESKE"/>
    <property type="match status" value="1"/>
</dbReference>
<dbReference type="EMBL" id="VRYZ01000001">
    <property type="protein sequence ID" value="TXS94391.1"/>
    <property type="molecule type" value="Genomic_DNA"/>
</dbReference>
<evidence type="ECO:0000256" key="5">
    <source>
        <dbReference type="ARBA" id="ARBA00023004"/>
    </source>
</evidence>
<evidence type="ECO:0000256" key="1">
    <source>
        <dbReference type="ARBA" id="ARBA00001962"/>
    </source>
</evidence>
<dbReference type="GO" id="GO:0051537">
    <property type="term" value="F:2 iron, 2 sulfur cluster binding"/>
    <property type="evidence" value="ECO:0007669"/>
    <property type="project" value="UniProtKB-KW"/>
</dbReference>
<dbReference type="Pfam" id="PF19298">
    <property type="entry name" value="KshA_C"/>
    <property type="match status" value="1"/>
</dbReference>
<dbReference type="InterPro" id="IPR045605">
    <property type="entry name" value="KshA-like_C"/>
</dbReference>
<evidence type="ECO:0000256" key="4">
    <source>
        <dbReference type="ARBA" id="ARBA00023002"/>
    </source>
</evidence>
<dbReference type="PANTHER" id="PTHR21266:SF60">
    <property type="entry name" value="3-KETOSTEROID-9-ALPHA-MONOOXYGENASE, OXYGENASE COMPONENT"/>
    <property type="match status" value="1"/>
</dbReference>
<sequence length="321" mass="36776">MTQIIAACESKTNTTPDFPMGWYSVSRSHELAVGEVKRVHAFDRELALYRTRTGKAVLQDAFCPHLGAHLGVEGKVVGESLRCPFHGWRFDTSGKCVEIPYCDEIPDRAQIRMWPVEEKNGEIYIWFHPENSAPKFSLPDLVELGDENWTPPRYAEFEVPAHIQDIAENSCDPVHFQYVHKQMHTPKSTVTVDDDGRILHLNSDMSEAAFPHQLHAAVYQPGLALVRTSYAPEAQMIVYNSSQPIDRNTTLLRWTLTVRREIEDMAGDEVMNGIIEGISQDYPIWANKVHKHKPVFCRGDETLVLFRKWVRQFYVDVREIA</sequence>
<evidence type="ECO:0000256" key="6">
    <source>
        <dbReference type="ARBA" id="ARBA00023014"/>
    </source>
</evidence>
<dbReference type="RefSeq" id="WP_148062247.1">
    <property type="nucleotide sequence ID" value="NZ_VRYZ01000001.1"/>
</dbReference>
<dbReference type="Proteomes" id="UP000321933">
    <property type="component" value="Unassembled WGS sequence"/>
</dbReference>
<dbReference type="SUPFAM" id="SSF55961">
    <property type="entry name" value="Bet v1-like"/>
    <property type="match status" value="1"/>
</dbReference>
<evidence type="ECO:0000313" key="9">
    <source>
        <dbReference type="Proteomes" id="UP000321933"/>
    </source>
</evidence>
<organism evidence="8 9">
    <name type="scientific">Parahaliea aestuarii</name>
    <dbReference type="NCBI Taxonomy" id="1852021"/>
    <lineage>
        <taxon>Bacteria</taxon>
        <taxon>Pseudomonadati</taxon>
        <taxon>Pseudomonadota</taxon>
        <taxon>Gammaproteobacteria</taxon>
        <taxon>Cellvibrionales</taxon>
        <taxon>Halieaceae</taxon>
        <taxon>Parahaliea</taxon>
    </lineage>
</organism>
<dbReference type="AlphaFoldDB" id="A0A5C9A5A6"/>
<evidence type="ECO:0000256" key="3">
    <source>
        <dbReference type="ARBA" id="ARBA00022723"/>
    </source>
</evidence>
<feature type="domain" description="Rieske" evidence="7">
    <location>
        <begin position="22"/>
        <end position="125"/>
    </location>
</feature>
<keyword evidence="3" id="KW-0479">Metal-binding</keyword>
<keyword evidence="4" id="KW-0560">Oxidoreductase</keyword>
<dbReference type="InterPro" id="IPR050584">
    <property type="entry name" value="Cholesterol_7-desaturase"/>
</dbReference>
<evidence type="ECO:0000256" key="2">
    <source>
        <dbReference type="ARBA" id="ARBA00022714"/>
    </source>
</evidence>
<dbReference type="PANTHER" id="PTHR21266">
    <property type="entry name" value="IRON-SULFUR DOMAIN CONTAINING PROTEIN"/>
    <property type="match status" value="1"/>
</dbReference>
<name>A0A5C9A5A6_9GAMM</name>
<dbReference type="CDD" id="cd03469">
    <property type="entry name" value="Rieske_RO_Alpha_N"/>
    <property type="match status" value="1"/>
</dbReference>
<comment type="caution">
    <text evidence="8">The sequence shown here is derived from an EMBL/GenBank/DDBJ whole genome shotgun (WGS) entry which is preliminary data.</text>
</comment>
<keyword evidence="9" id="KW-1185">Reference proteome</keyword>
<reference evidence="8 9" key="1">
    <citation type="submission" date="2019-08" db="EMBL/GenBank/DDBJ databases">
        <title>Parahaliea maris sp. nov., isolated from the surface seawater.</title>
        <authorList>
            <person name="Liu Y."/>
        </authorList>
    </citation>
    <scope>NUCLEOTIDE SEQUENCE [LARGE SCALE GENOMIC DNA]</scope>
    <source>
        <strain evidence="8 9">S2-26</strain>
    </source>
</reference>
<dbReference type="GO" id="GO:0005737">
    <property type="term" value="C:cytoplasm"/>
    <property type="evidence" value="ECO:0007669"/>
    <property type="project" value="TreeGrafter"/>
</dbReference>
<gene>
    <name evidence="8" type="ORF">FVW59_00255</name>
</gene>
<dbReference type="SUPFAM" id="SSF50022">
    <property type="entry name" value="ISP domain"/>
    <property type="match status" value="1"/>
</dbReference>
<dbReference type="GO" id="GO:0016491">
    <property type="term" value="F:oxidoreductase activity"/>
    <property type="evidence" value="ECO:0007669"/>
    <property type="project" value="UniProtKB-KW"/>
</dbReference>
<dbReference type="GO" id="GO:0046872">
    <property type="term" value="F:metal ion binding"/>
    <property type="evidence" value="ECO:0007669"/>
    <property type="project" value="UniProtKB-KW"/>
</dbReference>